<gene>
    <name evidence="1" type="ORF">A2V69_01545</name>
</gene>
<dbReference type="EMBL" id="MHMT01000003">
    <property type="protein sequence ID" value="OGZ33193.1"/>
    <property type="molecule type" value="Genomic_DNA"/>
</dbReference>
<evidence type="ECO:0000313" key="1">
    <source>
        <dbReference type="EMBL" id="OGZ33193.1"/>
    </source>
</evidence>
<protein>
    <recommendedName>
        <fullName evidence="3">N-acetyl sugar amidotransferase</fullName>
    </recommendedName>
</protein>
<proteinExistence type="predicted"/>
<organism evidence="1 2">
    <name type="scientific">Candidatus Portnoybacteria bacterium RBG_13_40_8</name>
    <dbReference type="NCBI Taxonomy" id="1801990"/>
    <lineage>
        <taxon>Bacteria</taxon>
        <taxon>Candidatus Portnoyibacteriota</taxon>
    </lineage>
</organism>
<sequence>MRYCKKCVMPDTRPGIKFDDEGVCYPCRHHETKAKTDWNKRWQELEKLADKYRGSNGNYYDCINTVSAGKDSYYQTYILKEKLGMNPLLINIDNFSWTKTGKQNWSNLLQKFGVDAHIMSLNPKVCKKMFRMGLEKIGKPGWYFDLAIYAYPIQMAIKLGIPLVVYGENTSYEYGGTLGDKETYSALEQINNDVIKPIDWSVWLKEDPSLSMKDFNPCIYPSAEEIKRAKLDPIYLSYFVPWSQYKHMEFARSKGFKTLDDTGEWKREGYIEQYNQIDTVGYLTDAWFKFLKFGFCYTTATSSVLIREGRLTREEAVKLVNEEDYKLDRKMLKDFLDFIEYPEEKFWAIADKFANKEILEKRNGVWRLKKEVQ</sequence>
<name>A0A1G2F5D7_9BACT</name>
<accession>A0A1G2F5D7</accession>
<dbReference type="AlphaFoldDB" id="A0A1G2F5D7"/>
<comment type="caution">
    <text evidence="1">The sequence shown here is derived from an EMBL/GenBank/DDBJ whole genome shotgun (WGS) entry which is preliminary data.</text>
</comment>
<dbReference type="NCBIfam" id="TIGR03573">
    <property type="entry name" value="WbuX"/>
    <property type="match status" value="1"/>
</dbReference>
<evidence type="ECO:0000313" key="2">
    <source>
        <dbReference type="Proteomes" id="UP000177810"/>
    </source>
</evidence>
<dbReference type="Proteomes" id="UP000177810">
    <property type="component" value="Unassembled WGS sequence"/>
</dbReference>
<dbReference type="InterPro" id="IPR020022">
    <property type="entry name" value="N-acetyl_sugar_amidoTrfase"/>
</dbReference>
<dbReference type="SUPFAM" id="SSF52402">
    <property type="entry name" value="Adenine nucleotide alpha hydrolases-like"/>
    <property type="match status" value="1"/>
</dbReference>
<evidence type="ECO:0008006" key="3">
    <source>
        <dbReference type="Google" id="ProtNLM"/>
    </source>
</evidence>
<reference evidence="1 2" key="1">
    <citation type="journal article" date="2016" name="Nat. Commun.">
        <title>Thousands of microbial genomes shed light on interconnected biogeochemical processes in an aquifer system.</title>
        <authorList>
            <person name="Anantharaman K."/>
            <person name="Brown C.T."/>
            <person name="Hug L.A."/>
            <person name="Sharon I."/>
            <person name="Castelle C.J."/>
            <person name="Probst A.J."/>
            <person name="Thomas B.C."/>
            <person name="Singh A."/>
            <person name="Wilkins M.J."/>
            <person name="Karaoz U."/>
            <person name="Brodie E.L."/>
            <person name="Williams K.H."/>
            <person name="Hubbard S.S."/>
            <person name="Banfield J.F."/>
        </authorList>
    </citation>
    <scope>NUCLEOTIDE SEQUENCE [LARGE SCALE GENOMIC DNA]</scope>
</reference>
<dbReference type="STRING" id="1801990.A2V69_01545"/>